<dbReference type="SMART" id="SM00388">
    <property type="entry name" value="HisKA"/>
    <property type="match status" value="1"/>
</dbReference>
<reference evidence="19" key="1">
    <citation type="submission" date="2015-07" db="EMBL/GenBank/DDBJ databases">
        <title>Genome sequencing project for genomic taxonomy and phylogenomics of Bacillus-like bacteria.</title>
        <authorList>
            <person name="Liu B."/>
            <person name="Wang J."/>
            <person name="Zhu Y."/>
            <person name="Liu G."/>
            <person name="Chen Q."/>
            <person name="Chen Z."/>
            <person name="Lan J."/>
            <person name="Che J."/>
            <person name="Ge C."/>
            <person name="Shi H."/>
            <person name="Pan Z."/>
            <person name="Liu X."/>
        </authorList>
    </citation>
    <scope>NUCLEOTIDE SEQUENCE [LARGE SCALE GENOMIC DNA]</scope>
    <source>
        <strain evidence="19">DSM 9887</strain>
    </source>
</reference>
<dbReference type="EC" id="2.7.13.3" evidence="3"/>
<dbReference type="InterPro" id="IPR036097">
    <property type="entry name" value="HisK_dim/P_sf"/>
</dbReference>
<evidence type="ECO:0000313" key="17">
    <source>
        <dbReference type="EMBL" id="GED71572.1"/>
    </source>
</evidence>
<dbReference type="CDD" id="cd06225">
    <property type="entry name" value="HAMP"/>
    <property type="match status" value="1"/>
</dbReference>
<dbReference type="CDD" id="cd00075">
    <property type="entry name" value="HATPase"/>
    <property type="match status" value="1"/>
</dbReference>
<keyword evidence="8" id="KW-0547">Nucleotide-binding</keyword>
<gene>
    <name evidence="18" type="ORF">ADS79_25580</name>
    <name evidence="17" type="ORF">BRE01_52740</name>
</gene>
<dbReference type="Proteomes" id="UP000319578">
    <property type="component" value="Unassembled WGS sequence"/>
</dbReference>
<dbReference type="SUPFAM" id="SSF158472">
    <property type="entry name" value="HAMP domain-like"/>
    <property type="match status" value="1"/>
</dbReference>
<dbReference type="Gene3D" id="6.10.340.10">
    <property type="match status" value="1"/>
</dbReference>
<proteinExistence type="predicted"/>
<dbReference type="RefSeq" id="WP_049741284.1">
    <property type="nucleotide sequence ID" value="NZ_BJON01000022.1"/>
</dbReference>
<dbReference type="GO" id="GO:0005886">
    <property type="term" value="C:plasma membrane"/>
    <property type="evidence" value="ECO:0007669"/>
    <property type="project" value="UniProtKB-SubCell"/>
</dbReference>
<dbReference type="Pfam" id="PF00672">
    <property type="entry name" value="HAMP"/>
    <property type="match status" value="1"/>
</dbReference>
<dbReference type="InterPro" id="IPR003594">
    <property type="entry name" value="HATPase_dom"/>
</dbReference>
<dbReference type="STRING" id="54915.ADS79_25580"/>
<dbReference type="InterPro" id="IPR003661">
    <property type="entry name" value="HisK_dim/P_dom"/>
</dbReference>
<keyword evidence="13 14" id="KW-0472">Membrane</keyword>
<evidence type="ECO:0000256" key="8">
    <source>
        <dbReference type="ARBA" id="ARBA00022741"/>
    </source>
</evidence>
<dbReference type="InterPro" id="IPR003660">
    <property type="entry name" value="HAMP_dom"/>
</dbReference>
<evidence type="ECO:0000256" key="10">
    <source>
        <dbReference type="ARBA" id="ARBA00022840"/>
    </source>
</evidence>
<dbReference type="OrthoDB" id="335833at2"/>
<evidence type="ECO:0000256" key="12">
    <source>
        <dbReference type="ARBA" id="ARBA00023012"/>
    </source>
</evidence>
<keyword evidence="11 14" id="KW-1133">Transmembrane helix</keyword>
<keyword evidence="10" id="KW-0067">ATP-binding</keyword>
<evidence type="ECO:0000256" key="1">
    <source>
        <dbReference type="ARBA" id="ARBA00000085"/>
    </source>
</evidence>
<dbReference type="Pfam" id="PF00512">
    <property type="entry name" value="HisKA"/>
    <property type="match status" value="1"/>
</dbReference>
<dbReference type="PANTHER" id="PTHR45528:SF1">
    <property type="entry name" value="SENSOR HISTIDINE KINASE CPXA"/>
    <property type="match status" value="1"/>
</dbReference>
<evidence type="ECO:0000313" key="18">
    <source>
        <dbReference type="EMBL" id="KNB69283.1"/>
    </source>
</evidence>
<organism evidence="18 19">
    <name type="scientific">Brevibacillus reuszeri</name>
    <dbReference type="NCBI Taxonomy" id="54915"/>
    <lineage>
        <taxon>Bacteria</taxon>
        <taxon>Bacillati</taxon>
        <taxon>Bacillota</taxon>
        <taxon>Bacilli</taxon>
        <taxon>Bacillales</taxon>
        <taxon>Paenibacillaceae</taxon>
        <taxon>Brevibacillus</taxon>
    </lineage>
</organism>
<keyword evidence="12" id="KW-0902">Two-component regulatory system</keyword>
<dbReference type="SUPFAM" id="SSF47384">
    <property type="entry name" value="Homodimeric domain of signal transducing histidine kinase"/>
    <property type="match status" value="1"/>
</dbReference>
<accession>A0A0K9YKJ9</accession>
<feature type="transmembrane region" description="Helical" evidence="14">
    <location>
        <begin position="169"/>
        <end position="194"/>
    </location>
</feature>
<evidence type="ECO:0000256" key="3">
    <source>
        <dbReference type="ARBA" id="ARBA00012438"/>
    </source>
</evidence>
<dbReference type="GO" id="GO:0005524">
    <property type="term" value="F:ATP binding"/>
    <property type="evidence" value="ECO:0007669"/>
    <property type="project" value="UniProtKB-KW"/>
</dbReference>
<dbReference type="Proteomes" id="UP000036834">
    <property type="component" value="Unassembled WGS sequence"/>
</dbReference>
<dbReference type="SMART" id="SM00304">
    <property type="entry name" value="HAMP"/>
    <property type="match status" value="1"/>
</dbReference>
<dbReference type="PROSITE" id="PS50109">
    <property type="entry name" value="HIS_KIN"/>
    <property type="match status" value="1"/>
</dbReference>
<dbReference type="Gene3D" id="1.10.287.130">
    <property type="match status" value="1"/>
</dbReference>
<comment type="subcellular location">
    <subcellularLocation>
        <location evidence="2">Cell membrane</location>
        <topology evidence="2">Multi-pass membrane protein</topology>
    </subcellularLocation>
</comment>
<evidence type="ECO:0000256" key="13">
    <source>
        <dbReference type="ARBA" id="ARBA00023136"/>
    </source>
</evidence>
<dbReference type="AlphaFoldDB" id="A0A0K9YKJ9"/>
<dbReference type="FunFam" id="3.30.565.10:FF:000006">
    <property type="entry name" value="Sensor histidine kinase WalK"/>
    <property type="match status" value="1"/>
</dbReference>
<feature type="domain" description="HAMP" evidence="16">
    <location>
        <begin position="196"/>
        <end position="248"/>
    </location>
</feature>
<evidence type="ECO:0000256" key="11">
    <source>
        <dbReference type="ARBA" id="ARBA00022989"/>
    </source>
</evidence>
<evidence type="ECO:0000256" key="6">
    <source>
        <dbReference type="ARBA" id="ARBA00022679"/>
    </source>
</evidence>
<dbReference type="InterPro" id="IPR005467">
    <property type="entry name" value="His_kinase_dom"/>
</dbReference>
<evidence type="ECO:0000313" key="19">
    <source>
        <dbReference type="Proteomes" id="UP000036834"/>
    </source>
</evidence>
<dbReference type="EMBL" id="BJON01000022">
    <property type="protein sequence ID" value="GED71572.1"/>
    <property type="molecule type" value="Genomic_DNA"/>
</dbReference>
<evidence type="ECO:0000313" key="20">
    <source>
        <dbReference type="Proteomes" id="UP000319578"/>
    </source>
</evidence>
<sequence length="490" mass="54993">MSIKTRLLLSYIAMIVVPVVCFGLVAAWLAPSFWGDQFPSGKESRKPVFRESLTKREELFAGITFIAGYDADRLLKPDILNETDEKLRSLGGALIVAKNGSVLFASPAIESADVSAYMKAAVEERGRNGWQQLNKEGYSVESHDFTFGDRSKGTVYFLSDSRSMFITGMYFFATMMLTLLVIVALTNGVLTFLVSRSIIKPLYALKKAANEIKEGNLDRPVLLKRTDELGELGAAFEEMRVRLYESIRLQLQYEDNRKELISSISHDLKTPITGIKACVEAMQDGITDTQAKREKYVNMIAIKTEQMDRLIDELFLFSRLDLNKLPFQLELVEMTKYLASIIDELRLDPRMEGVELVLSNHAGIELQVMADREKLHRVLMNIVDNSLKYMDKDEKWIRMEVQAGERAATISLEDNGTGINQEALPNIFDRFYRADPSRNTTMGGGGLGLAIAKQMIEGQGGTIWAQSERGHGTRISFTLPYQESSGGDSR</sequence>
<dbReference type="InterPro" id="IPR004358">
    <property type="entry name" value="Sig_transdc_His_kin-like_C"/>
</dbReference>
<evidence type="ECO:0000259" key="15">
    <source>
        <dbReference type="PROSITE" id="PS50109"/>
    </source>
</evidence>
<evidence type="ECO:0000256" key="4">
    <source>
        <dbReference type="ARBA" id="ARBA00022475"/>
    </source>
</evidence>
<evidence type="ECO:0000259" key="16">
    <source>
        <dbReference type="PROSITE" id="PS50885"/>
    </source>
</evidence>
<feature type="domain" description="Histidine kinase" evidence="15">
    <location>
        <begin position="263"/>
        <end position="483"/>
    </location>
</feature>
<dbReference type="InterPro" id="IPR050398">
    <property type="entry name" value="HssS/ArlS-like"/>
</dbReference>
<keyword evidence="4" id="KW-1003">Cell membrane</keyword>
<keyword evidence="6" id="KW-0808">Transferase</keyword>
<evidence type="ECO:0000256" key="7">
    <source>
        <dbReference type="ARBA" id="ARBA00022692"/>
    </source>
</evidence>
<evidence type="ECO:0000256" key="14">
    <source>
        <dbReference type="SAM" id="Phobius"/>
    </source>
</evidence>
<dbReference type="PRINTS" id="PR00344">
    <property type="entry name" value="BCTRLSENSOR"/>
</dbReference>
<keyword evidence="20" id="KW-1185">Reference proteome</keyword>
<dbReference type="PROSITE" id="PS50885">
    <property type="entry name" value="HAMP"/>
    <property type="match status" value="1"/>
</dbReference>
<dbReference type="SUPFAM" id="SSF55874">
    <property type="entry name" value="ATPase domain of HSP90 chaperone/DNA topoisomerase II/histidine kinase"/>
    <property type="match status" value="1"/>
</dbReference>
<comment type="catalytic activity">
    <reaction evidence="1">
        <text>ATP + protein L-histidine = ADP + protein N-phospho-L-histidine.</text>
        <dbReference type="EC" id="2.7.13.3"/>
    </reaction>
</comment>
<comment type="caution">
    <text evidence="18">The sequence shown here is derived from an EMBL/GenBank/DDBJ whole genome shotgun (WGS) entry which is preliminary data.</text>
</comment>
<evidence type="ECO:0000256" key="9">
    <source>
        <dbReference type="ARBA" id="ARBA00022777"/>
    </source>
</evidence>
<dbReference type="PATRIC" id="fig|54915.3.peg.4269"/>
<keyword evidence="5" id="KW-0597">Phosphoprotein</keyword>
<protein>
    <recommendedName>
        <fullName evidence="3">histidine kinase</fullName>
        <ecNumber evidence="3">2.7.13.3</ecNumber>
    </recommendedName>
</protein>
<dbReference type="Pfam" id="PF02518">
    <property type="entry name" value="HATPase_c"/>
    <property type="match status" value="1"/>
</dbReference>
<dbReference type="EMBL" id="LGIQ01000011">
    <property type="protein sequence ID" value="KNB69283.1"/>
    <property type="molecule type" value="Genomic_DNA"/>
</dbReference>
<evidence type="ECO:0000256" key="5">
    <source>
        <dbReference type="ARBA" id="ARBA00022553"/>
    </source>
</evidence>
<name>A0A0K9YKJ9_9BACL</name>
<dbReference type="SMART" id="SM00387">
    <property type="entry name" value="HATPase_c"/>
    <property type="match status" value="1"/>
</dbReference>
<dbReference type="Gene3D" id="3.30.565.10">
    <property type="entry name" value="Histidine kinase-like ATPase, C-terminal domain"/>
    <property type="match status" value="1"/>
</dbReference>
<evidence type="ECO:0000256" key="2">
    <source>
        <dbReference type="ARBA" id="ARBA00004651"/>
    </source>
</evidence>
<reference evidence="17 20" key="3">
    <citation type="submission" date="2019-06" db="EMBL/GenBank/DDBJ databases">
        <title>Whole genome shotgun sequence of Brevibacillus reuszeri NBRC 15719.</title>
        <authorList>
            <person name="Hosoyama A."/>
            <person name="Uohara A."/>
            <person name="Ohji S."/>
            <person name="Ichikawa N."/>
        </authorList>
    </citation>
    <scope>NUCLEOTIDE SEQUENCE [LARGE SCALE GENOMIC DNA]</scope>
    <source>
        <strain evidence="17 20">NBRC 15719</strain>
    </source>
</reference>
<reference evidence="18" key="2">
    <citation type="submission" date="2015-07" db="EMBL/GenBank/DDBJ databases">
        <title>MeaNS - Measles Nucleotide Surveillance Program.</title>
        <authorList>
            <person name="Tran T."/>
            <person name="Druce J."/>
        </authorList>
    </citation>
    <scope>NUCLEOTIDE SEQUENCE</scope>
    <source>
        <strain evidence="18">DSM 9887</strain>
    </source>
</reference>
<keyword evidence="9 18" id="KW-0418">Kinase</keyword>
<keyword evidence="7 14" id="KW-0812">Transmembrane</keyword>
<dbReference type="PANTHER" id="PTHR45528">
    <property type="entry name" value="SENSOR HISTIDINE KINASE CPXA"/>
    <property type="match status" value="1"/>
</dbReference>
<dbReference type="InterPro" id="IPR036890">
    <property type="entry name" value="HATPase_C_sf"/>
</dbReference>
<feature type="transmembrane region" description="Helical" evidence="14">
    <location>
        <begin position="7"/>
        <end position="30"/>
    </location>
</feature>
<dbReference type="GO" id="GO:0000155">
    <property type="term" value="F:phosphorelay sensor kinase activity"/>
    <property type="evidence" value="ECO:0007669"/>
    <property type="project" value="InterPro"/>
</dbReference>
<dbReference type="CDD" id="cd00082">
    <property type="entry name" value="HisKA"/>
    <property type="match status" value="1"/>
</dbReference>